<comment type="function">
    <text evidence="5">Responsible for synthesis of pseudouridine from uracil-55 in the psi GC loop of transfer RNAs.</text>
</comment>
<dbReference type="GO" id="GO:0160148">
    <property type="term" value="F:tRNA pseudouridine(55) synthase activity"/>
    <property type="evidence" value="ECO:0007669"/>
    <property type="project" value="UniProtKB-EC"/>
</dbReference>
<dbReference type="NCBIfam" id="TIGR00431">
    <property type="entry name" value="TruB"/>
    <property type="match status" value="1"/>
</dbReference>
<comment type="similarity">
    <text evidence="2 5">Belongs to the pseudouridine synthase TruB family. Type 1 subfamily.</text>
</comment>
<evidence type="ECO:0000256" key="5">
    <source>
        <dbReference type="HAMAP-Rule" id="MF_01080"/>
    </source>
</evidence>
<dbReference type="GO" id="GO:1990481">
    <property type="term" value="P:mRNA pseudouridine synthesis"/>
    <property type="evidence" value="ECO:0007669"/>
    <property type="project" value="TreeGrafter"/>
</dbReference>
<feature type="active site" description="Nucleophile" evidence="5">
    <location>
        <position position="47"/>
    </location>
</feature>
<evidence type="ECO:0000256" key="6">
    <source>
        <dbReference type="SAM" id="MobiDB-lite"/>
    </source>
</evidence>
<dbReference type="HAMAP" id="MF_01080">
    <property type="entry name" value="TruB_bact"/>
    <property type="match status" value="1"/>
</dbReference>
<dbReference type="InterPro" id="IPR020103">
    <property type="entry name" value="PsdUridine_synth_cat_dom_sf"/>
</dbReference>
<evidence type="ECO:0000313" key="9">
    <source>
        <dbReference type="EMBL" id="MXY33194.1"/>
    </source>
</evidence>
<dbReference type="EMBL" id="VXRY01000143">
    <property type="protein sequence ID" value="MXY33194.1"/>
    <property type="molecule type" value="Genomic_DNA"/>
</dbReference>
<feature type="domain" description="Pseudouridine synthase II N-terminal" evidence="7">
    <location>
        <begin position="32"/>
        <end position="180"/>
    </location>
</feature>
<protein>
    <recommendedName>
        <fullName evidence="5">tRNA pseudouridine synthase B</fullName>
        <ecNumber evidence="5">5.4.99.25</ecNumber>
    </recommendedName>
    <alternativeName>
        <fullName evidence="5">tRNA pseudouridine(55) synthase</fullName>
        <shortName evidence="5">Psi55 synthase</shortName>
    </alternativeName>
    <alternativeName>
        <fullName evidence="5">tRNA pseudouridylate synthase</fullName>
    </alternativeName>
    <alternativeName>
        <fullName evidence="5">tRNA-uridine isomerase</fullName>
    </alternativeName>
</protein>
<dbReference type="InterPro" id="IPR002501">
    <property type="entry name" value="PsdUridine_synth_N"/>
</dbReference>
<evidence type="ECO:0000256" key="3">
    <source>
        <dbReference type="ARBA" id="ARBA00022694"/>
    </source>
</evidence>
<dbReference type="PANTHER" id="PTHR13767:SF2">
    <property type="entry name" value="PSEUDOURIDYLATE SYNTHASE TRUB1"/>
    <property type="match status" value="1"/>
</dbReference>
<comment type="catalytic activity">
    <reaction evidence="1 5">
        <text>uridine(55) in tRNA = pseudouridine(55) in tRNA</text>
        <dbReference type="Rhea" id="RHEA:42532"/>
        <dbReference type="Rhea" id="RHEA-COMP:10101"/>
        <dbReference type="Rhea" id="RHEA-COMP:10102"/>
        <dbReference type="ChEBI" id="CHEBI:65314"/>
        <dbReference type="ChEBI" id="CHEBI:65315"/>
        <dbReference type="EC" id="5.4.99.25"/>
    </reaction>
</comment>
<evidence type="ECO:0000256" key="4">
    <source>
        <dbReference type="ARBA" id="ARBA00023235"/>
    </source>
</evidence>
<keyword evidence="3 5" id="KW-0819">tRNA processing</keyword>
<dbReference type="AlphaFoldDB" id="A0A6B0XWZ2"/>
<evidence type="ECO:0000259" key="8">
    <source>
        <dbReference type="Pfam" id="PF16198"/>
    </source>
</evidence>
<sequence length="301" mass="32143">MARRKKGRNISGWLPVDKPPGPTSTAVVNKIRWALDSRKAGHAGTLDPAASGLLAVAFGEATKTIPYVTDASKAYRFTIRLGRATDTGDAEGEVIATSDVRPDDEALLAALAALEGGIEQVPPAFSAIKIDGKRAYDRARAGEDVQVAPRPVHVESLSLVDRPDSEHVTLEMVCGKGVYVRSVARDLGHALGTEAHVVRLRRTWSGPFHVDQAVALDRIEALARTPEIDALILPLESGLANLAQAQVSEQAVVRIRNGSPGQVIATDAAFGERCWAAHRGSPVAIGTYLSGEFHPDRVFRS</sequence>
<dbReference type="EC" id="5.4.99.25" evidence="5"/>
<dbReference type="GO" id="GO:0031119">
    <property type="term" value="P:tRNA pseudouridine synthesis"/>
    <property type="evidence" value="ECO:0007669"/>
    <property type="project" value="UniProtKB-UniRule"/>
</dbReference>
<evidence type="ECO:0000256" key="2">
    <source>
        <dbReference type="ARBA" id="ARBA00005642"/>
    </source>
</evidence>
<dbReference type="CDD" id="cd02573">
    <property type="entry name" value="PseudoU_synth_EcTruB"/>
    <property type="match status" value="1"/>
</dbReference>
<dbReference type="SUPFAM" id="SSF55120">
    <property type="entry name" value="Pseudouridine synthase"/>
    <property type="match status" value="1"/>
</dbReference>
<keyword evidence="4 5" id="KW-0413">Isomerase</keyword>
<accession>A0A6B0XWZ2</accession>
<gene>
    <name evidence="5 9" type="primary">truB</name>
    <name evidence="9" type="ORF">F4Y60_03710</name>
</gene>
<evidence type="ECO:0000256" key="1">
    <source>
        <dbReference type="ARBA" id="ARBA00000385"/>
    </source>
</evidence>
<feature type="region of interest" description="Disordered" evidence="6">
    <location>
        <begin position="1"/>
        <end position="21"/>
    </location>
</feature>
<proteinExistence type="inferred from homology"/>
<reference evidence="9" key="1">
    <citation type="submission" date="2019-09" db="EMBL/GenBank/DDBJ databases">
        <title>Characterisation of the sponge microbiome using genome-centric metagenomics.</title>
        <authorList>
            <person name="Engelberts J.P."/>
            <person name="Robbins S.J."/>
            <person name="De Goeij J.M."/>
            <person name="Aranda M."/>
            <person name="Bell S.C."/>
            <person name="Webster N.S."/>
        </authorList>
    </citation>
    <scope>NUCLEOTIDE SEQUENCE</scope>
    <source>
        <strain evidence="9">SB0664_bin_43</strain>
    </source>
</reference>
<evidence type="ECO:0000259" key="7">
    <source>
        <dbReference type="Pfam" id="PF01509"/>
    </source>
</evidence>
<dbReference type="InterPro" id="IPR032819">
    <property type="entry name" value="TruB_C"/>
</dbReference>
<name>A0A6B0XWZ2_9RHOB</name>
<dbReference type="Pfam" id="PF16198">
    <property type="entry name" value="TruB_C_2"/>
    <property type="match status" value="1"/>
</dbReference>
<dbReference type="InterPro" id="IPR014780">
    <property type="entry name" value="tRNA_psdUridine_synth_TruB"/>
</dbReference>
<comment type="caution">
    <text evidence="9">The sequence shown here is derived from an EMBL/GenBank/DDBJ whole genome shotgun (WGS) entry which is preliminary data.</text>
</comment>
<dbReference type="Gene3D" id="3.30.2350.10">
    <property type="entry name" value="Pseudouridine synthase"/>
    <property type="match status" value="1"/>
</dbReference>
<dbReference type="GO" id="GO:0003723">
    <property type="term" value="F:RNA binding"/>
    <property type="evidence" value="ECO:0007669"/>
    <property type="project" value="InterPro"/>
</dbReference>
<dbReference type="PANTHER" id="PTHR13767">
    <property type="entry name" value="TRNA-PSEUDOURIDINE SYNTHASE"/>
    <property type="match status" value="1"/>
</dbReference>
<dbReference type="Pfam" id="PF01509">
    <property type="entry name" value="TruB_N"/>
    <property type="match status" value="1"/>
</dbReference>
<organism evidence="9">
    <name type="scientific">Boseongicola sp. SB0664_bin_43</name>
    <dbReference type="NCBI Taxonomy" id="2604844"/>
    <lineage>
        <taxon>Bacteria</taxon>
        <taxon>Pseudomonadati</taxon>
        <taxon>Pseudomonadota</taxon>
        <taxon>Alphaproteobacteria</taxon>
        <taxon>Rhodobacterales</taxon>
        <taxon>Paracoccaceae</taxon>
        <taxon>Boseongicola</taxon>
    </lineage>
</organism>
<feature type="domain" description="tRNA pseudouridylate synthase B C-terminal" evidence="8">
    <location>
        <begin position="181"/>
        <end position="239"/>
    </location>
</feature>